<gene>
    <name evidence="4" type="primary">ypeB</name>
    <name evidence="4" type="ORF">DS031_06955</name>
</gene>
<feature type="domain" description="PepSY" evidence="1">
    <location>
        <begin position="376"/>
        <end position="432"/>
    </location>
</feature>
<evidence type="ECO:0000313" key="4">
    <source>
        <dbReference type="EMBL" id="RBW70302.1"/>
    </source>
</evidence>
<name>A0A366XVX7_9BACI</name>
<dbReference type="NCBIfam" id="TIGR02889">
    <property type="entry name" value="spore_YpeB"/>
    <property type="match status" value="1"/>
</dbReference>
<evidence type="ECO:0000259" key="3">
    <source>
        <dbReference type="Pfam" id="PF20769"/>
    </source>
</evidence>
<dbReference type="InterPro" id="IPR014239">
    <property type="entry name" value="YpeB_PepSY1-2"/>
</dbReference>
<dbReference type="InterPro" id="IPR025711">
    <property type="entry name" value="PepSY"/>
</dbReference>
<dbReference type="GO" id="GO:0009847">
    <property type="term" value="P:spore germination"/>
    <property type="evidence" value="ECO:0007669"/>
    <property type="project" value="InterPro"/>
</dbReference>
<accession>A0A366XVX7</accession>
<dbReference type="Pfam" id="PF03413">
    <property type="entry name" value="PepSY"/>
    <property type="match status" value="1"/>
</dbReference>
<reference evidence="4 5" key="1">
    <citation type="submission" date="2018-07" db="EMBL/GenBank/DDBJ databases">
        <title>Lottiidibacillus patelloidae gen. nov., sp. nov., isolated from the intestinal tract of a marine limpet and the reclassification of B. taeanensis BH030017T, B. algicola KMM 3737T and B. hwajinpoensis SW-72T as genus Lottiidibacillus.</title>
        <authorList>
            <person name="Liu R."/>
            <person name="Huang Z."/>
        </authorList>
    </citation>
    <scope>NUCLEOTIDE SEQUENCE [LARGE SCALE GENOMIC DNA]</scope>
    <source>
        <strain evidence="4 5">BH030017</strain>
    </source>
</reference>
<protein>
    <submittedName>
        <fullName evidence="4">Germination protein YpeB</fullName>
    </submittedName>
</protein>
<feature type="domain" description="Sporulation protein YpeB PepSY1 and PepSY2" evidence="2">
    <location>
        <begin position="180"/>
        <end position="372"/>
    </location>
</feature>
<comment type="caution">
    <text evidence="4">The sequence shown here is derived from an EMBL/GenBank/DDBJ whole genome shotgun (WGS) entry which is preliminary data.</text>
</comment>
<dbReference type="Pfam" id="PF20769">
    <property type="entry name" value="YPEB_N"/>
    <property type="match status" value="1"/>
</dbReference>
<evidence type="ECO:0000313" key="5">
    <source>
        <dbReference type="Proteomes" id="UP000253314"/>
    </source>
</evidence>
<dbReference type="InterPro" id="IPR048402">
    <property type="entry name" value="YpeB_N"/>
</dbReference>
<dbReference type="RefSeq" id="WP_113805210.1">
    <property type="nucleotide sequence ID" value="NZ_QOCW01000005.1"/>
</dbReference>
<dbReference type="Pfam" id="PF14620">
    <property type="entry name" value="YPEB_PepSY1-2"/>
    <property type="match status" value="1"/>
</dbReference>
<dbReference type="OrthoDB" id="2372097at2"/>
<dbReference type="Proteomes" id="UP000253314">
    <property type="component" value="Unassembled WGS sequence"/>
</dbReference>
<sequence length="449" mass="51079">MIRSILIGILVIAVGATAYWGYEEHQEKNAILINAENNYQRAFHELTYHIDQLEDEIGVTLAMNSRKQLSPALAEVWRITSQAHSDVGQLPLTLLPFNKTEEFLAQMGSFSYRTAVRDLEKSPLTDDEYNTLKTLYSRAGEIKNELRKVQSLVIKNNLRWMDVELALAAEKTPQDNTIIDGFKTVEKNVEGYDEVNWGPEMTQQLTHKKEVYKKIQGEIISKEQAKEKAEAFFDLSNDASIQVNETGEKSEYGAYSVTVANPKENAEIYMDLTKKGGMPIWILNTREVDEQKISLNEAAEKAKQFLGKHKFKNLTLTESAQYSNVGVFSFVTQTDNVLIYPETIKIKVALDNGEITGFESLDYLVSQKDREIKQPAISRDEALTNVNPKLKVQEEHIAIIENDLGNEVLCYEFLGVMNNDTYRIFINGETGDEEMVEKLKEAEPNYESF</sequence>
<evidence type="ECO:0000259" key="2">
    <source>
        <dbReference type="Pfam" id="PF14620"/>
    </source>
</evidence>
<organism evidence="4 5">
    <name type="scientific">Bacillus taeanensis</name>
    <dbReference type="NCBI Taxonomy" id="273032"/>
    <lineage>
        <taxon>Bacteria</taxon>
        <taxon>Bacillati</taxon>
        <taxon>Bacillota</taxon>
        <taxon>Bacilli</taxon>
        <taxon>Bacillales</taxon>
        <taxon>Bacillaceae</taxon>
        <taxon>Bacillus</taxon>
    </lineage>
</organism>
<feature type="domain" description="Sporulation protein YpeB N-terminal" evidence="3">
    <location>
        <begin position="27"/>
        <end position="162"/>
    </location>
</feature>
<proteinExistence type="predicted"/>
<evidence type="ECO:0000259" key="1">
    <source>
        <dbReference type="Pfam" id="PF03413"/>
    </source>
</evidence>
<dbReference type="AlphaFoldDB" id="A0A366XVX7"/>
<dbReference type="EMBL" id="QOCW01000005">
    <property type="protein sequence ID" value="RBW70302.1"/>
    <property type="molecule type" value="Genomic_DNA"/>
</dbReference>
<keyword evidence="5" id="KW-1185">Reference proteome</keyword>